<feature type="compositionally biased region" description="Low complexity" evidence="1">
    <location>
        <begin position="194"/>
        <end position="224"/>
    </location>
</feature>
<dbReference type="OrthoDB" id="3071207at2759"/>
<proteinExistence type="predicted"/>
<feature type="region of interest" description="Disordered" evidence="1">
    <location>
        <begin position="418"/>
        <end position="554"/>
    </location>
</feature>
<dbReference type="EMBL" id="SEOQ01001259">
    <property type="protein sequence ID" value="TFY52725.1"/>
    <property type="molecule type" value="Genomic_DNA"/>
</dbReference>
<feature type="compositionally biased region" description="Basic and acidic residues" evidence="1">
    <location>
        <begin position="46"/>
        <end position="63"/>
    </location>
</feature>
<feature type="region of interest" description="Disordered" evidence="1">
    <location>
        <begin position="627"/>
        <end position="654"/>
    </location>
</feature>
<feature type="compositionally biased region" description="Basic and acidic residues" evidence="1">
    <location>
        <begin position="105"/>
        <end position="121"/>
    </location>
</feature>
<accession>A0A4Y9XRM7</accession>
<feature type="compositionally biased region" description="Low complexity" evidence="1">
    <location>
        <begin position="231"/>
        <end position="253"/>
    </location>
</feature>
<keyword evidence="3" id="KW-1185">Reference proteome</keyword>
<protein>
    <submittedName>
        <fullName evidence="2">Uncharacterized protein</fullName>
    </submittedName>
</protein>
<feature type="compositionally biased region" description="Basic and acidic residues" evidence="1">
    <location>
        <begin position="29"/>
        <end position="38"/>
    </location>
</feature>
<feature type="compositionally biased region" description="Acidic residues" evidence="1">
    <location>
        <begin position="544"/>
        <end position="553"/>
    </location>
</feature>
<feature type="region of interest" description="Disordered" evidence="1">
    <location>
        <begin position="1"/>
        <end position="351"/>
    </location>
</feature>
<feature type="compositionally biased region" description="Pro residues" evidence="1">
    <location>
        <begin position="176"/>
        <end position="187"/>
    </location>
</feature>
<feature type="compositionally biased region" description="Low complexity" evidence="1">
    <location>
        <begin position="443"/>
        <end position="453"/>
    </location>
</feature>
<sequence length="676" mass="72183">SGSARRDASADDQGGASAVNSQEGGNPRSAKDLKSSRSKERRRRGKDPLKDLSKGGKKLKDLLKTQSKRPTTASSDDSTTGAPVMPLPDKLDLRRTPSRSMSSRADSRPRSRSRPPPEDTTPKASPPSRDMDAADAPLDPSSQEPALAASASHAADTHTSQDEAVPSSSTLSLPPTTDPRPATPPPLTNGITTSSSPSSEASQASSLLHSSSSSQNPAWSSSSSYIDVTIPTTSAPTSSTTTTASPASSSTSRTRGKGSGSGSWDWDGQSTFYRDPPPRFAKFHNHHTRQAPPSPTTAAPLPLPYLSPSTEPPRHALSPSPSPGPSRPRRTPTPRLGPRGGETPPPALSSHTQIASLKGALEAAKMREEKNRLEAERLAKEVDVMRWRMNKDVGSWRRREMEMVNYIQYLSHNLNMYASGHGQQSNGQPPPSIPTQPSPGLPSAPFSPLSPSQIPQPPFSPSFGPFPPFSPPLPIVPSPTYSYPPAFAAQHHTLSTFFPGPAAPSSSGGSRSPPDRGRKRERRAVDGADQQVEEGVDVAYGEGGQEEEEEEFSLNDALAGAILKRPESLRVKTRRRGSASVGAGNVDVVEEIGIEGRAAEVEDEDFRFPSISDMGNVYIYREREADPVVADEEKNSATQEQEQEHEPATGNEVEGVVREVETSATVPMFNLGHEGG</sequence>
<feature type="compositionally biased region" description="Basic and acidic residues" evidence="1">
    <location>
        <begin position="513"/>
        <end position="526"/>
    </location>
</feature>
<feature type="compositionally biased region" description="Low complexity" evidence="1">
    <location>
        <begin position="499"/>
        <end position="512"/>
    </location>
</feature>
<evidence type="ECO:0000256" key="1">
    <source>
        <dbReference type="SAM" id="MobiDB-lite"/>
    </source>
</evidence>
<reference evidence="2 3" key="1">
    <citation type="submission" date="2019-02" db="EMBL/GenBank/DDBJ databases">
        <title>Genome sequencing of the rare red list fungi Dentipellis fragilis.</title>
        <authorList>
            <person name="Buettner E."/>
            <person name="Kellner H."/>
        </authorList>
    </citation>
    <scope>NUCLEOTIDE SEQUENCE [LARGE SCALE GENOMIC DNA]</scope>
    <source>
        <strain evidence="2 3">DSM 105465</strain>
    </source>
</reference>
<dbReference type="AlphaFoldDB" id="A0A4Y9XRM7"/>
<evidence type="ECO:0000313" key="3">
    <source>
        <dbReference type="Proteomes" id="UP000298327"/>
    </source>
</evidence>
<feature type="compositionally biased region" description="Low complexity" evidence="1">
    <location>
        <begin position="166"/>
        <end position="175"/>
    </location>
</feature>
<gene>
    <name evidence="2" type="ORF">EVG20_g10429</name>
</gene>
<dbReference type="STRING" id="205917.A0A4Y9XRM7"/>
<feature type="non-terminal residue" evidence="2">
    <location>
        <position position="1"/>
    </location>
</feature>
<dbReference type="Proteomes" id="UP000298327">
    <property type="component" value="Unassembled WGS sequence"/>
</dbReference>
<comment type="caution">
    <text evidence="2">The sequence shown here is derived from an EMBL/GenBank/DDBJ whole genome shotgun (WGS) entry which is preliminary data.</text>
</comment>
<evidence type="ECO:0000313" key="2">
    <source>
        <dbReference type="EMBL" id="TFY52725.1"/>
    </source>
</evidence>
<feature type="compositionally biased region" description="Pro residues" evidence="1">
    <location>
        <begin position="454"/>
        <end position="477"/>
    </location>
</feature>
<feature type="compositionally biased region" description="Pro residues" evidence="1">
    <location>
        <begin position="428"/>
        <end position="442"/>
    </location>
</feature>
<organism evidence="2 3">
    <name type="scientific">Dentipellis fragilis</name>
    <dbReference type="NCBI Taxonomy" id="205917"/>
    <lineage>
        <taxon>Eukaryota</taxon>
        <taxon>Fungi</taxon>
        <taxon>Dikarya</taxon>
        <taxon>Basidiomycota</taxon>
        <taxon>Agaricomycotina</taxon>
        <taxon>Agaricomycetes</taxon>
        <taxon>Russulales</taxon>
        <taxon>Hericiaceae</taxon>
        <taxon>Dentipellis</taxon>
    </lineage>
</organism>
<feature type="compositionally biased region" description="Low complexity" evidence="1">
    <location>
        <begin position="296"/>
        <end position="309"/>
    </location>
</feature>
<name>A0A4Y9XRM7_9AGAM</name>
<feature type="compositionally biased region" description="Low complexity" evidence="1">
    <location>
        <begin position="71"/>
        <end position="80"/>
    </location>
</feature>